<feature type="compositionally biased region" description="Pro residues" evidence="1">
    <location>
        <begin position="64"/>
        <end position="76"/>
    </location>
</feature>
<proteinExistence type="predicted"/>
<sequence length="130" mass="13786">MRVRDFEGWLAESLTAQPWAGTVARWSTDGGPKPVGVTIGGKVQMQFVKAESGQVWTGTWEQPDPAPAVPATPTDPPSWAAAVADVIRAGQHPGVKQVQTYAEWGGSTKPGGVRVELLDGSQFYGSILGR</sequence>
<evidence type="ECO:0000256" key="1">
    <source>
        <dbReference type="SAM" id="MobiDB-lite"/>
    </source>
</evidence>
<name>A0A1C5A9Q9_9ACTN</name>
<dbReference type="EMBL" id="FMCT01000012">
    <property type="protein sequence ID" value="SCF41958.1"/>
    <property type="molecule type" value="Genomic_DNA"/>
</dbReference>
<protein>
    <submittedName>
        <fullName evidence="2">Uncharacterized protein</fullName>
    </submittedName>
</protein>
<feature type="region of interest" description="Disordered" evidence="1">
    <location>
        <begin position="57"/>
        <end position="77"/>
    </location>
</feature>
<organism evidence="2 3">
    <name type="scientific">Micromonospora carbonacea</name>
    <dbReference type="NCBI Taxonomy" id="47853"/>
    <lineage>
        <taxon>Bacteria</taxon>
        <taxon>Bacillati</taxon>
        <taxon>Actinomycetota</taxon>
        <taxon>Actinomycetes</taxon>
        <taxon>Micromonosporales</taxon>
        <taxon>Micromonosporaceae</taxon>
        <taxon>Micromonospora</taxon>
    </lineage>
</organism>
<keyword evidence="3" id="KW-1185">Reference proteome</keyword>
<evidence type="ECO:0000313" key="2">
    <source>
        <dbReference type="EMBL" id="SCF41958.1"/>
    </source>
</evidence>
<accession>A0A1C5A9Q9</accession>
<reference evidence="3" key="1">
    <citation type="submission" date="2016-06" db="EMBL/GenBank/DDBJ databases">
        <authorList>
            <person name="Varghese N."/>
            <person name="Submissions Spin"/>
        </authorList>
    </citation>
    <scope>NUCLEOTIDE SEQUENCE [LARGE SCALE GENOMIC DNA]</scope>
    <source>
        <strain evidence="3">DSM 43168</strain>
    </source>
</reference>
<evidence type="ECO:0000313" key="3">
    <source>
        <dbReference type="Proteomes" id="UP000183585"/>
    </source>
</evidence>
<dbReference type="RefSeq" id="WP_074476824.1">
    <property type="nucleotide sequence ID" value="NZ_FMCT01000012.1"/>
</dbReference>
<dbReference type="AlphaFoldDB" id="A0A1C5A9Q9"/>
<dbReference type="Proteomes" id="UP000183585">
    <property type="component" value="Unassembled WGS sequence"/>
</dbReference>
<gene>
    <name evidence="2" type="ORF">GA0070563_11220</name>
</gene>